<dbReference type="Proteomes" id="UP000444980">
    <property type="component" value="Unassembled WGS sequence"/>
</dbReference>
<dbReference type="AlphaFoldDB" id="A0A7I9UZX5"/>
<feature type="region of interest" description="Disordered" evidence="1">
    <location>
        <begin position="20"/>
        <end position="55"/>
    </location>
</feature>
<accession>A0A7I9UZX5</accession>
<dbReference type="InterPro" id="IPR011089">
    <property type="entry name" value="GmrSD_C"/>
</dbReference>
<feature type="domain" description="GmrSD restriction endonucleases C-terminal" evidence="2">
    <location>
        <begin position="108"/>
        <end position="242"/>
    </location>
</feature>
<dbReference type="EMBL" id="BJOU01000002">
    <property type="protein sequence ID" value="GED98486.1"/>
    <property type="molecule type" value="Genomic_DNA"/>
</dbReference>
<organism evidence="3 4">
    <name type="scientific">Gordonia crocea</name>
    <dbReference type="NCBI Taxonomy" id="589162"/>
    <lineage>
        <taxon>Bacteria</taxon>
        <taxon>Bacillati</taxon>
        <taxon>Actinomycetota</taxon>
        <taxon>Actinomycetes</taxon>
        <taxon>Mycobacteriales</taxon>
        <taxon>Gordoniaceae</taxon>
        <taxon>Gordonia</taxon>
    </lineage>
</organism>
<keyword evidence="4" id="KW-1185">Reference proteome</keyword>
<sequence length="248" mass="26605">MLLTWTALTACTVTVPEAQVGAGASSSPAIPTSTPVAASESVPSATPPSSGAPTSAASLVEMATAALAELDRIPVKGKAPSTGYRRSVFGRAWSDDVSVELGHNGCRTRDDVLRRDLTDVTLRGRCTVLSGWLDDPYTATRLHFERGVDVRAIQIDHVVALADAWRTGAQQWTPQKRLEFANDPRNLQATAGSANRQKSASNAASWLPPNRSYRCTYVARQIGVKRAYGLWVVPAEAEAMRRVLTSCV</sequence>
<evidence type="ECO:0000313" key="3">
    <source>
        <dbReference type="EMBL" id="GED98486.1"/>
    </source>
</evidence>
<proteinExistence type="predicted"/>
<comment type="caution">
    <text evidence="3">The sequence shown here is derived from an EMBL/GenBank/DDBJ whole genome shotgun (WGS) entry which is preliminary data.</text>
</comment>
<gene>
    <name evidence="3" type="ORF">nbrc107697_25250</name>
</gene>
<protein>
    <recommendedName>
        <fullName evidence="2">GmrSD restriction endonucleases C-terminal domain-containing protein</fullName>
    </recommendedName>
</protein>
<dbReference type="Pfam" id="PF07510">
    <property type="entry name" value="GmrSD_C"/>
    <property type="match status" value="1"/>
</dbReference>
<evidence type="ECO:0000256" key="1">
    <source>
        <dbReference type="SAM" id="MobiDB-lite"/>
    </source>
</evidence>
<reference evidence="4" key="1">
    <citation type="submission" date="2019-06" db="EMBL/GenBank/DDBJ databases">
        <title>Gordonia isolated from sludge of a wastewater treatment plant.</title>
        <authorList>
            <person name="Tamura T."/>
            <person name="Aoyama K."/>
            <person name="Kang Y."/>
            <person name="Saito S."/>
            <person name="Akiyama N."/>
            <person name="Yazawa K."/>
            <person name="Gonoi T."/>
            <person name="Mikami Y."/>
        </authorList>
    </citation>
    <scope>NUCLEOTIDE SEQUENCE [LARGE SCALE GENOMIC DNA]</scope>
    <source>
        <strain evidence="4">NBRC 107697</strain>
    </source>
</reference>
<dbReference type="PANTHER" id="PTHR24094:SF15">
    <property type="entry name" value="AMP-DEPENDENT SYNTHETASE_LIGASE DOMAIN-CONTAINING PROTEIN-RELATED"/>
    <property type="match status" value="1"/>
</dbReference>
<dbReference type="PANTHER" id="PTHR24094">
    <property type="entry name" value="SECRETED PROTEIN"/>
    <property type="match status" value="1"/>
</dbReference>
<evidence type="ECO:0000259" key="2">
    <source>
        <dbReference type="Pfam" id="PF07510"/>
    </source>
</evidence>
<evidence type="ECO:0000313" key="4">
    <source>
        <dbReference type="Proteomes" id="UP000444980"/>
    </source>
</evidence>
<name>A0A7I9UZX5_9ACTN</name>